<evidence type="ECO:0000313" key="4">
    <source>
        <dbReference type="Proteomes" id="UP001161757"/>
    </source>
</evidence>
<sequence length="508" mass="55147">MNSGPLALLQGPTCSILLYCTKRHLPKTIAQPYWSVWAMWCLGDNVRVTDSLLPFTIPSISTLNEQPGAMNDRDSTKRASARTTSNASPTVKGSRGRPRTQGKEQILASLKTLLDSDKDVDEFTSAPPPASPPPKGNTSGREATEMPMPAGSPALHTGLQTPVSLDWPDLSVTCPFGTFSPIDFSGTGFSEHVPDLTTDPTFADLLDSSKATSTHLHWPHVQEPSHMMGSQHNTSRQSISMATPGPSVDTVGGVEFTMMDAPHVGSFQPHGTEVGRSTIQQQPQHSQRHEPSPYFDPEHAAEPSSGPSCSLAQTHSSTPSRDNTEQYNSPPKYERPRFPRRRTQPDAASAPGSGSGNGGVGASRPKVDRAHSLIERRYRARLQDKFQTLRDCVARWKQAELDSDSGEQEEDASGFKMNKASVLTEAVMCISHLEEENEYLYTELEAIIDYVQVVKKRGGRGNGGGVEGAENSRLHYNNKCSNSNTNTNTNATTEHTTSSTTDASASSW</sequence>
<evidence type="ECO:0000313" key="3">
    <source>
        <dbReference type="EMBL" id="KAJ8993075.1"/>
    </source>
</evidence>
<reference evidence="3" key="1">
    <citation type="submission" date="2023-01" db="EMBL/GenBank/DDBJ databases">
        <title>Exophiala dermititidis isolated from Cystic Fibrosis Patient.</title>
        <authorList>
            <person name="Kurbessoian T."/>
            <person name="Crocker A."/>
            <person name="Murante D."/>
            <person name="Hogan D.A."/>
            <person name="Stajich J.E."/>
        </authorList>
    </citation>
    <scope>NUCLEOTIDE SEQUENCE</scope>
    <source>
        <strain evidence="3">Ex8</strain>
    </source>
</reference>
<dbReference type="EMBL" id="JAJGCB010000004">
    <property type="protein sequence ID" value="KAJ8993075.1"/>
    <property type="molecule type" value="Genomic_DNA"/>
</dbReference>
<dbReference type="InterPro" id="IPR011598">
    <property type="entry name" value="bHLH_dom"/>
</dbReference>
<dbReference type="GO" id="GO:0046983">
    <property type="term" value="F:protein dimerization activity"/>
    <property type="evidence" value="ECO:0007669"/>
    <property type="project" value="InterPro"/>
</dbReference>
<dbReference type="CDD" id="cd11395">
    <property type="entry name" value="bHLHzip_SREBP_like"/>
    <property type="match status" value="1"/>
</dbReference>
<dbReference type="InterPro" id="IPR036638">
    <property type="entry name" value="HLH_DNA-bd_sf"/>
</dbReference>
<feature type="compositionally biased region" description="Pro residues" evidence="1">
    <location>
        <begin position="126"/>
        <end position="135"/>
    </location>
</feature>
<dbReference type="PANTHER" id="PTHR47336:SF2">
    <property type="entry name" value="TRANSCRIPTION FACTOR HMS1-RELATED"/>
    <property type="match status" value="1"/>
</dbReference>
<feature type="region of interest" description="Disordered" evidence="1">
    <location>
        <begin position="61"/>
        <end position="103"/>
    </location>
</feature>
<feature type="compositionally biased region" description="Polar residues" evidence="1">
    <location>
        <begin position="81"/>
        <end position="91"/>
    </location>
</feature>
<feature type="compositionally biased region" description="Polar residues" evidence="1">
    <location>
        <begin position="275"/>
        <end position="285"/>
    </location>
</feature>
<dbReference type="Pfam" id="PF00010">
    <property type="entry name" value="HLH"/>
    <property type="match status" value="1"/>
</dbReference>
<dbReference type="Gene3D" id="4.10.280.10">
    <property type="entry name" value="Helix-loop-helix DNA-binding domain"/>
    <property type="match status" value="1"/>
</dbReference>
<feature type="compositionally biased region" description="Low complexity" evidence="1">
    <location>
        <begin position="477"/>
        <end position="508"/>
    </location>
</feature>
<name>A0AAN6IW03_EXODE</name>
<proteinExistence type="predicted"/>
<feature type="region of interest" description="Disordered" evidence="1">
    <location>
        <begin position="223"/>
        <end position="246"/>
    </location>
</feature>
<feature type="compositionally biased region" description="Polar residues" evidence="1">
    <location>
        <begin position="228"/>
        <end position="241"/>
    </location>
</feature>
<accession>A0AAN6IW03</accession>
<dbReference type="SUPFAM" id="SSF47459">
    <property type="entry name" value="HLH, helix-loop-helix DNA-binding domain"/>
    <property type="match status" value="1"/>
</dbReference>
<feature type="region of interest" description="Disordered" evidence="1">
    <location>
        <begin position="261"/>
        <end position="368"/>
    </location>
</feature>
<dbReference type="SMART" id="SM00353">
    <property type="entry name" value="HLH"/>
    <property type="match status" value="1"/>
</dbReference>
<protein>
    <recommendedName>
        <fullName evidence="2">BHLH domain-containing protein</fullName>
    </recommendedName>
</protein>
<feature type="region of interest" description="Disordered" evidence="1">
    <location>
        <begin position="458"/>
        <end position="508"/>
    </location>
</feature>
<feature type="region of interest" description="Disordered" evidence="1">
    <location>
        <begin position="119"/>
        <end position="154"/>
    </location>
</feature>
<dbReference type="PANTHER" id="PTHR47336">
    <property type="entry name" value="TRANSCRIPTION FACTOR HMS1-RELATED"/>
    <property type="match status" value="1"/>
</dbReference>
<dbReference type="AlphaFoldDB" id="A0AAN6IW03"/>
<feature type="domain" description="BHLH" evidence="2">
    <location>
        <begin position="366"/>
        <end position="433"/>
    </location>
</feature>
<gene>
    <name evidence="3" type="ORF">HRR80_003112</name>
</gene>
<feature type="compositionally biased region" description="Polar residues" evidence="1">
    <location>
        <begin position="305"/>
        <end position="329"/>
    </location>
</feature>
<dbReference type="PROSITE" id="PS50888">
    <property type="entry name" value="BHLH"/>
    <property type="match status" value="1"/>
</dbReference>
<dbReference type="InterPro" id="IPR052099">
    <property type="entry name" value="Regulatory_TF_Diverse"/>
</dbReference>
<organism evidence="3 4">
    <name type="scientific">Exophiala dermatitidis</name>
    <name type="common">Black yeast-like fungus</name>
    <name type="synonym">Wangiella dermatitidis</name>
    <dbReference type="NCBI Taxonomy" id="5970"/>
    <lineage>
        <taxon>Eukaryota</taxon>
        <taxon>Fungi</taxon>
        <taxon>Dikarya</taxon>
        <taxon>Ascomycota</taxon>
        <taxon>Pezizomycotina</taxon>
        <taxon>Eurotiomycetes</taxon>
        <taxon>Chaetothyriomycetidae</taxon>
        <taxon>Chaetothyriales</taxon>
        <taxon>Herpotrichiellaceae</taxon>
        <taxon>Exophiala</taxon>
    </lineage>
</organism>
<evidence type="ECO:0000256" key="1">
    <source>
        <dbReference type="SAM" id="MobiDB-lite"/>
    </source>
</evidence>
<dbReference type="Proteomes" id="UP001161757">
    <property type="component" value="Unassembled WGS sequence"/>
</dbReference>
<evidence type="ECO:0000259" key="2">
    <source>
        <dbReference type="PROSITE" id="PS50888"/>
    </source>
</evidence>
<feature type="compositionally biased region" description="Basic and acidic residues" evidence="1">
    <location>
        <begin position="287"/>
        <end position="301"/>
    </location>
</feature>
<comment type="caution">
    <text evidence="3">The sequence shown here is derived from an EMBL/GenBank/DDBJ whole genome shotgun (WGS) entry which is preliminary data.</text>
</comment>